<dbReference type="Proteomes" id="UP001234297">
    <property type="component" value="Chromosome 4"/>
</dbReference>
<organism evidence="1 2">
    <name type="scientific">Persea americana</name>
    <name type="common">Avocado</name>
    <dbReference type="NCBI Taxonomy" id="3435"/>
    <lineage>
        <taxon>Eukaryota</taxon>
        <taxon>Viridiplantae</taxon>
        <taxon>Streptophyta</taxon>
        <taxon>Embryophyta</taxon>
        <taxon>Tracheophyta</taxon>
        <taxon>Spermatophyta</taxon>
        <taxon>Magnoliopsida</taxon>
        <taxon>Magnoliidae</taxon>
        <taxon>Laurales</taxon>
        <taxon>Lauraceae</taxon>
        <taxon>Persea</taxon>
    </lineage>
</organism>
<protein>
    <submittedName>
        <fullName evidence="1">Uncharacterized protein</fullName>
    </submittedName>
</protein>
<gene>
    <name evidence="1" type="ORF">MRB53_014161</name>
</gene>
<dbReference type="EMBL" id="CM056812">
    <property type="protein sequence ID" value="KAJ8617975.1"/>
    <property type="molecule type" value="Genomic_DNA"/>
</dbReference>
<name>A0ACC2KA53_PERAE</name>
<keyword evidence="2" id="KW-1185">Reference proteome</keyword>
<evidence type="ECO:0000313" key="2">
    <source>
        <dbReference type="Proteomes" id="UP001234297"/>
    </source>
</evidence>
<reference evidence="1 2" key="1">
    <citation type="journal article" date="2022" name="Hortic Res">
        <title>A haplotype resolved chromosomal level avocado genome allows analysis of novel avocado genes.</title>
        <authorList>
            <person name="Nath O."/>
            <person name="Fletcher S.J."/>
            <person name="Hayward A."/>
            <person name="Shaw L.M."/>
            <person name="Masouleh A.K."/>
            <person name="Furtado A."/>
            <person name="Henry R.J."/>
            <person name="Mitter N."/>
        </authorList>
    </citation>
    <scope>NUCLEOTIDE SEQUENCE [LARGE SCALE GENOMIC DNA]</scope>
    <source>
        <strain evidence="2">cv. Hass</strain>
    </source>
</reference>
<evidence type="ECO:0000313" key="1">
    <source>
        <dbReference type="EMBL" id="KAJ8617975.1"/>
    </source>
</evidence>
<proteinExistence type="predicted"/>
<sequence>MEKRRKTAAPTCRSETVSCRFEMSSVVESCRCEIGDETLYLWSCRSELNPFFGDETLSLFLWSCKEELKCPFKDGAVFRR</sequence>
<comment type="caution">
    <text evidence="1">The sequence shown here is derived from an EMBL/GenBank/DDBJ whole genome shotgun (WGS) entry which is preliminary data.</text>
</comment>
<accession>A0ACC2KA53</accession>